<keyword evidence="5 7" id="KW-0057">Aromatic amino acid biosynthesis</keyword>
<protein>
    <recommendedName>
        <fullName evidence="7">3-phosphoshikimate 1-carboxyvinyltransferase</fullName>
        <ecNumber evidence="7">2.5.1.19</ecNumber>
    </recommendedName>
    <alternativeName>
        <fullName evidence="7">5-enolpyruvylshikimate-3-phosphate synthase</fullName>
        <shortName evidence="7">EPSP synthase</shortName>
        <shortName evidence="7">EPSPS</shortName>
    </alternativeName>
</protein>
<dbReference type="InterPro" id="IPR023193">
    <property type="entry name" value="EPSP_synthase_CS"/>
</dbReference>
<dbReference type="Proteomes" id="UP000613840">
    <property type="component" value="Unassembled WGS sequence"/>
</dbReference>
<dbReference type="RefSeq" id="WP_188898645.1">
    <property type="nucleotide sequence ID" value="NZ_BMMZ01000023.1"/>
</dbReference>
<comment type="caution">
    <text evidence="9">The sequence shown here is derived from an EMBL/GenBank/DDBJ whole genome shotgun (WGS) entry which is preliminary data.</text>
</comment>
<dbReference type="EC" id="2.5.1.19" evidence="7"/>
<keyword evidence="3 7" id="KW-0028">Amino-acid biosynthesis</keyword>
<proteinExistence type="inferred from homology"/>
<feature type="binding site" evidence="7">
    <location>
        <position position="157"/>
    </location>
    <ligand>
        <name>3-phosphoshikimate</name>
        <dbReference type="ChEBI" id="CHEBI:145989"/>
    </ligand>
</feature>
<comment type="similarity">
    <text evidence="2 7">Belongs to the EPSP synthase family.</text>
</comment>
<dbReference type="PROSITE" id="PS00885">
    <property type="entry name" value="EPSP_SYNTHASE_2"/>
    <property type="match status" value="1"/>
</dbReference>
<evidence type="ECO:0000313" key="10">
    <source>
        <dbReference type="Proteomes" id="UP000613840"/>
    </source>
</evidence>
<keyword evidence="4 7" id="KW-0808">Transferase</keyword>
<feature type="binding site" evidence="7">
    <location>
        <position position="10"/>
    </location>
    <ligand>
        <name>phosphoenolpyruvate</name>
        <dbReference type="ChEBI" id="CHEBI:58702"/>
    </ligand>
</feature>
<comment type="function">
    <text evidence="7">Catalyzes the transfer of the enolpyruvyl moiety of phosphoenolpyruvate (PEP) to the 5-hydroxyl of shikimate-3-phosphate (S3P) to produce enolpyruvyl shikimate-3-phosphate and inorganic phosphate.</text>
</comment>
<keyword evidence="10" id="KW-1185">Reference proteome</keyword>
<feature type="binding site" evidence="7">
    <location>
        <position position="368"/>
    </location>
    <ligand>
        <name>phosphoenolpyruvate</name>
        <dbReference type="ChEBI" id="CHEBI:58702"/>
    </ligand>
</feature>
<comment type="caution">
    <text evidence="7">Lacks conserved residue(s) required for the propagation of feature annotation.</text>
</comment>
<feature type="binding site" evidence="7">
    <location>
        <position position="323"/>
    </location>
    <ligand>
        <name>3-phosphoshikimate</name>
        <dbReference type="ChEBI" id="CHEBI:145989"/>
    </ligand>
</feature>
<dbReference type="InterPro" id="IPR036968">
    <property type="entry name" value="Enolpyruvate_Tfrase_sf"/>
</dbReference>
<feature type="binding site" evidence="7">
    <location>
        <position position="296"/>
    </location>
    <ligand>
        <name>3-phosphoshikimate</name>
        <dbReference type="ChEBI" id="CHEBI:145989"/>
    </ligand>
</feature>
<comment type="subunit">
    <text evidence="7">Monomer.</text>
</comment>
<evidence type="ECO:0000256" key="5">
    <source>
        <dbReference type="ARBA" id="ARBA00023141"/>
    </source>
</evidence>
<evidence type="ECO:0000256" key="2">
    <source>
        <dbReference type="ARBA" id="ARBA00009948"/>
    </source>
</evidence>
<gene>
    <name evidence="7 9" type="primary">aroA</name>
    <name evidence="9" type="ORF">GCM10011575_47900</name>
</gene>
<dbReference type="HAMAP" id="MF_00210">
    <property type="entry name" value="EPSP_synth"/>
    <property type="match status" value="1"/>
</dbReference>
<feature type="binding site" evidence="7">
    <location>
        <position position="11"/>
    </location>
    <ligand>
        <name>3-phosphoshikimate</name>
        <dbReference type="ChEBI" id="CHEBI:145989"/>
    </ligand>
</feature>
<sequence>MAVVNVPGSKSITARALFLAASAAGSSRLEHPLVSDDTEAFGAGLKALGYEVVATDGAWTVNGNADGPPARSATVFCRDGATPSRFLPTLAAAGKGSYEFDASPQMRRRPMKPLTDALSALGTQIQFHDQPGHHPFHLISHGIHGGELTLDAGLSSQYLSALLMLGPLTRSGLTVHVSDLVSRPYIDITMATMTAFGQTVDHDDRTFVVRPGGYRATRFEVEPDASTASYFFAAAALLGEKVTVPGLGTQSPQGDLGFVQVLEQMGAVVNQDSTNTSVTGNGRLRGITVNMRDISDTMPTLAAIAPFANAPTRINDVYNTRVKECDRIDACAENLQRMGIRVETGPDWIQIWPGEPEPATINCHGDHRIAMAFSIAGLAIPAGITLDDPSCVKKTFPAFHTELHELKRQLQLAS</sequence>
<evidence type="ECO:0000256" key="4">
    <source>
        <dbReference type="ARBA" id="ARBA00022679"/>
    </source>
</evidence>
<dbReference type="InterPro" id="IPR006264">
    <property type="entry name" value="EPSP_synthase"/>
</dbReference>
<reference evidence="9" key="1">
    <citation type="journal article" date="2014" name="Int. J. Syst. Evol. Microbiol.">
        <title>Complete genome sequence of Corynebacterium casei LMG S-19264T (=DSM 44701T), isolated from a smear-ripened cheese.</title>
        <authorList>
            <consortium name="US DOE Joint Genome Institute (JGI-PGF)"/>
            <person name="Walter F."/>
            <person name="Albersmeier A."/>
            <person name="Kalinowski J."/>
            <person name="Ruckert C."/>
        </authorList>
    </citation>
    <scope>NUCLEOTIDE SEQUENCE</scope>
    <source>
        <strain evidence="9">CGMCC 4.7306</strain>
    </source>
</reference>
<feature type="binding site" evidence="7">
    <location>
        <position position="319"/>
    </location>
    <ligand>
        <name>3-phosphoshikimate</name>
        <dbReference type="ChEBI" id="CHEBI:145989"/>
    </ligand>
</feature>
<evidence type="ECO:0000313" key="9">
    <source>
        <dbReference type="EMBL" id="GGL84058.1"/>
    </source>
</evidence>
<reference evidence="9" key="2">
    <citation type="submission" date="2020-09" db="EMBL/GenBank/DDBJ databases">
        <authorList>
            <person name="Sun Q."/>
            <person name="Zhou Y."/>
        </authorList>
    </citation>
    <scope>NUCLEOTIDE SEQUENCE</scope>
    <source>
        <strain evidence="9">CGMCC 4.7306</strain>
    </source>
</reference>
<evidence type="ECO:0000256" key="3">
    <source>
        <dbReference type="ARBA" id="ARBA00022605"/>
    </source>
</evidence>
<dbReference type="NCBIfam" id="TIGR01356">
    <property type="entry name" value="aroA"/>
    <property type="match status" value="1"/>
</dbReference>
<dbReference type="InterPro" id="IPR013792">
    <property type="entry name" value="RNA3'P_cycl/enolpyr_Trfase_a/b"/>
</dbReference>
<dbReference type="GO" id="GO:0009423">
    <property type="term" value="P:chorismate biosynthetic process"/>
    <property type="evidence" value="ECO:0007669"/>
    <property type="project" value="UniProtKB-UniRule"/>
</dbReference>
<dbReference type="PIRSF" id="PIRSF000505">
    <property type="entry name" value="EPSPS"/>
    <property type="match status" value="1"/>
</dbReference>
<feature type="binding site" evidence="7">
    <location>
        <position position="109"/>
    </location>
    <ligand>
        <name>phosphoenolpyruvate</name>
        <dbReference type="ChEBI" id="CHEBI:58702"/>
    </ligand>
</feature>
<dbReference type="EMBL" id="BMMZ01000023">
    <property type="protein sequence ID" value="GGL84058.1"/>
    <property type="molecule type" value="Genomic_DNA"/>
</dbReference>
<organism evidence="9 10">
    <name type="scientific">Microlunatus endophyticus</name>
    <dbReference type="NCBI Taxonomy" id="1716077"/>
    <lineage>
        <taxon>Bacteria</taxon>
        <taxon>Bacillati</taxon>
        <taxon>Actinomycetota</taxon>
        <taxon>Actinomycetes</taxon>
        <taxon>Propionibacteriales</taxon>
        <taxon>Propionibacteriaceae</taxon>
        <taxon>Microlunatus</taxon>
    </lineage>
</organism>
<dbReference type="PANTHER" id="PTHR21090:SF5">
    <property type="entry name" value="PENTAFUNCTIONAL AROM POLYPEPTIDE"/>
    <property type="match status" value="1"/>
</dbReference>
<dbReference type="Pfam" id="PF00275">
    <property type="entry name" value="EPSP_synthase"/>
    <property type="match status" value="1"/>
</dbReference>
<dbReference type="GO" id="GO:0005737">
    <property type="term" value="C:cytoplasm"/>
    <property type="evidence" value="ECO:0007669"/>
    <property type="project" value="UniProtKB-SubCell"/>
</dbReference>
<comment type="subcellular location">
    <subcellularLocation>
        <location evidence="7">Cytoplasm</location>
    </subcellularLocation>
</comment>
<evidence type="ECO:0000256" key="1">
    <source>
        <dbReference type="ARBA" id="ARBA00004811"/>
    </source>
</evidence>
<feature type="binding site" evidence="7">
    <location>
        <position position="394"/>
    </location>
    <ligand>
        <name>phosphoenolpyruvate</name>
        <dbReference type="ChEBI" id="CHEBI:58702"/>
    </ligand>
</feature>
<dbReference type="InterPro" id="IPR001986">
    <property type="entry name" value="Enolpyruvate_Tfrase_dom"/>
</dbReference>
<evidence type="ECO:0000259" key="8">
    <source>
        <dbReference type="Pfam" id="PF00275"/>
    </source>
</evidence>
<dbReference type="SUPFAM" id="SSF55205">
    <property type="entry name" value="EPT/RTPC-like"/>
    <property type="match status" value="1"/>
</dbReference>
<dbReference type="GO" id="GO:0003866">
    <property type="term" value="F:3-phosphoshikimate 1-carboxyvinyltransferase activity"/>
    <property type="evidence" value="ECO:0007669"/>
    <property type="project" value="UniProtKB-UniRule"/>
</dbReference>
<accession>A0A917SKB5</accession>
<dbReference type="AlphaFoldDB" id="A0A917SKB5"/>
<dbReference type="CDD" id="cd01556">
    <property type="entry name" value="EPSP_synthase"/>
    <property type="match status" value="1"/>
</dbReference>
<feature type="binding site" evidence="7">
    <location>
        <position position="155"/>
    </location>
    <ligand>
        <name>3-phosphoshikimate</name>
        <dbReference type="ChEBI" id="CHEBI:145989"/>
    </ligand>
</feature>
<evidence type="ECO:0000256" key="7">
    <source>
        <dbReference type="HAMAP-Rule" id="MF_00210"/>
    </source>
</evidence>
<feature type="binding site" evidence="7">
    <location>
        <position position="10"/>
    </location>
    <ligand>
        <name>3-phosphoshikimate</name>
        <dbReference type="ChEBI" id="CHEBI:145989"/>
    </ligand>
</feature>
<feature type="binding site" evidence="7">
    <location>
        <position position="327"/>
    </location>
    <ligand>
        <name>phosphoenolpyruvate</name>
        <dbReference type="ChEBI" id="CHEBI:58702"/>
    </ligand>
</feature>
<dbReference type="GO" id="GO:0009073">
    <property type="term" value="P:aromatic amino acid family biosynthetic process"/>
    <property type="evidence" value="ECO:0007669"/>
    <property type="project" value="UniProtKB-KW"/>
</dbReference>
<comment type="catalytic activity">
    <reaction evidence="6">
        <text>3-phosphoshikimate + phosphoenolpyruvate = 5-O-(1-carboxyvinyl)-3-phosphoshikimate + phosphate</text>
        <dbReference type="Rhea" id="RHEA:21256"/>
        <dbReference type="ChEBI" id="CHEBI:43474"/>
        <dbReference type="ChEBI" id="CHEBI:57701"/>
        <dbReference type="ChEBI" id="CHEBI:58702"/>
        <dbReference type="ChEBI" id="CHEBI:145989"/>
        <dbReference type="EC" id="2.5.1.19"/>
    </reaction>
    <physiologicalReaction direction="left-to-right" evidence="6">
        <dbReference type="Rhea" id="RHEA:21257"/>
    </physiologicalReaction>
</comment>
<comment type="pathway">
    <text evidence="1 7">Metabolic intermediate biosynthesis; chorismate biosynthesis; chorismate from D-erythrose 4-phosphate and phosphoenolpyruvate: step 6/7.</text>
</comment>
<evidence type="ECO:0000256" key="6">
    <source>
        <dbReference type="ARBA" id="ARBA00044633"/>
    </source>
</evidence>
<feature type="binding site" evidence="7">
    <location>
        <position position="15"/>
    </location>
    <ligand>
        <name>3-phosphoshikimate</name>
        <dbReference type="ChEBI" id="CHEBI:145989"/>
    </ligand>
</feature>
<feature type="active site" description="Proton acceptor" evidence="7">
    <location>
        <position position="296"/>
    </location>
</feature>
<dbReference type="PANTHER" id="PTHR21090">
    <property type="entry name" value="AROM/DEHYDROQUINATE SYNTHASE"/>
    <property type="match status" value="1"/>
</dbReference>
<name>A0A917SKB5_9ACTN</name>
<feature type="binding site" evidence="7">
    <location>
        <position position="157"/>
    </location>
    <ligand>
        <name>phosphoenolpyruvate</name>
        <dbReference type="ChEBI" id="CHEBI:58702"/>
    </ligand>
</feature>
<feature type="domain" description="Enolpyruvate transferase" evidence="8">
    <location>
        <begin position="3"/>
        <end position="403"/>
    </location>
</feature>
<keyword evidence="7" id="KW-0963">Cytoplasm</keyword>
<feature type="binding site" evidence="7">
    <location>
        <position position="156"/>
    </location>
    <ligand>
        <name>3-phosphoshikimate</name>
        <dbReference type="ChEBI" id="CHEBI:145989"/>
    </ligand>
</feature>
<dbReference type="GO" id="GO:0008652">
    <property type="term" value="P:amino acid biosynthetic process"/>
    <property type="evidence" value="ECO:0007669"/>
    <property type="project" value="UniProtKB-KW"/>
</dbReference>
<dbReference type="Gene3D" id="3.65.10.10">
    <property type="entry name" value="Enolpyruvate transferase domain"/>
    <property type="match status" value="2"/>
</dbReference>